<accession>A0A382PDQ9</accession>
<evidence type="ECO:0008006" key="4">
    <source>
        <dbReference type="Google" id="ProtNLM"/>
    </source>
</evidence>
<reference evidence="3" key="1">
    <citation type="submission" date="2018-05" db="EMBL/GenBank/DDBJ databases">
        <authorList>
            <person name="Lanie J.A."/>
            <person name="Ng W.-L."/>
            <person name="Kazmierczak K.M."/>
            <person name="Andrzejewski T.M."/>
            <person name="Davidsen T.M."/>
            <person name="Wayne K.J."/>
            <person name="Tettelin H."/>
            <person name="Glass J.I."/>
            <person name="Rusch D."/>
            <person name="Podicherti R."/>
            <person name="Tsui H.-C.T."/>
            <person name="Winkler M.E."/>
        </authorList>
    </citation>
    <scope>NUCLEOTIDE SEQUENCE</scope>
</reference>
<feature type="domain" description="Acyl-CoA oxidase/dehydrogenase middle" evidence="1">
    <location>
        <begin position="162"/>
        <end position="233"/>
    </location>
</feature>
<dbReference type="InterPro" id="IPR052166">
    <property type="entry name" value="Diverse_Acyl-CoA_DH"/>
</dbReference>
<dbReference type="EMBL" id="UINC01106698">
    <property type="protein sequence ID" value="SVC71534.1"/>
    <property type="molecule type" value="Genomic_DNA"/>
</dbReference>
<dbReference type="GO" id="GO:0016627">
    <property type="term" value="F:oxidoreductase activity, acting on the CH-CH group of donors"/>
    <property type="evidence" value="ECO:0007669"/>
    <property type="project" value="InterPro"/>
</dbReference>
<dbReference type="Gene3D" id="1.10.540.10">
    <property type="entry name" value="Acyl-CoA dehydrogenase/oxidase, N-terminal domain"/>
    <property type="match status" value="1"/>
</dbReference>
<dbReference type="SUPFAM" id="SSF56645">
    <property type="entry name" value="Acyl-CoA dehydrogenase NM domain-like"/>
    <property type="match status" value="1"/>
</dbReference>
<dbReference type="InterPro" id="IPR037069">
    <property type="entry name" value="AcylCoA_DH/ox_N_sf"/>
</dbReference>
<dbReference type="Pfam" id="PF02771">
    <property type="entry name" value="Acyl-CoA_dh_N"/>
    <property type="match status" value="1"/>
</dbReference>
<dbReference type="AlphaFoldDB" id="A0A382PDQ9"/>
<name>A0A382PDQ9_9ZZZZ</name>
<feature type="domain" description="Acyl-CoA dehydrogenase/oxidase N-terminal" evidence="2">
    <location>
        <begin position="39"/>
        <end position="157"/>
    </location>
</feature>
<organism evidence="3">
    <name type="scientific">marine metagenome</name>
    <dbReference type="NCBI Taxonomy" id="408172"/>
    <lineage>
        <taxon>unclassified sequences</taxon>
        <taxon>metagenomes</taxon>
        <taxon>ecological metagenomes</taxon>
    </lineage>
</organism>
<feature type="non-terminal residue" evidence="3">
    <location>
        <position position="236"/>
    </location>
</feature>
<dbReference type="InterPro" id="IPR009100">
    <property type="entry name" value="AcylCoA_DH/oxidase_NM_dom_sf"/>
</dbReference>
<protein>
    <recommendedName>
        <fullName evidence="4">Acyl-CoA dehydrogenase</fullName>
    </recommendedName>
</protein>
<dbReference type="Gene3D" id="2.40.110.10">
    <property type="entry name" value="Butyryl-CoA Dehydrogenase, subunit A, domain 2"/>
    <property type="match status" value="1"/>
</dbReference>
<gene>
    <name evidence="3" type="ORF">METZ01_LOCUS324388</name>
</gene>
<evidence type="ECO:0000313" key="3">
    <source>
        <dbReference type="EMBL" id="SVC71534.1"/>
    </source>
</evidence>
<sequence>MQVYKAPLNDMKFLFKDFLYDGGFDIIFQNSDFEFSDLDLILDQAARFCEEELLPINQTGDGEGCSYERGQVITPTGFKEAYGKYVSNGWQSATLDKRYGGSGLPYVLGVFLDEMMSSSNMSFGNFPGLTTNAFAAIEKSASEELKDLYLPKLATGEWSGTMNLTEPQCGTDLGLTRTMALPQDDDSYRITGTKIFITGGEHDLSENIIHLVLAKTPGAPKGIKGISLFLVPKIIP</sequence>
<evidence type="ECO:0000259" key="1">
    <source>
        <dbReference type="Pfam" id="PF02770"/>
    </source>
</evidence>
<dbReference type="InterPro" id="IPR006091">
    <property type="entry name" value="Acyl-CoA_Oxase/DH_mid-dom"/>
</dbReference>
<dbReference type="InterPro" id="IPR013786">
    <property type="entry name" value="AcylCoA_DH/ox_N"/>
</dbReference>
<dbReference type="PANTHER" id="PTHR42803:SF1">
    <property type="entry name" value="BROAD-SPECIFICITY LINEAR ACYL-COA DEHYDROGENASE FADE5"/>
    <property type="match status" value="1"/>
</dbReference>
<dbReference type="Pfam" id="PF02770">
    <property type="entry name" value="Acyl-CoA_dh_M"/>
    <property type="match status" value="1"/>
</dbReference>
<dbReference type="PANTHER" id="PTHR42803">
    <property type="entry name" value="ACYL-COA DEHYDROGENASE"/>
    <property type="match status" value="1"/>
</dbReference>
<proteinExistence type="predicted"/>
<dbReference type="GO" id="GO:0050660">
    <property type="term" value="F:flavin adenine dinucleotide binding"/>
    <property type="evidence" value="ECO:0007669"/>
    <property type="project" value="InterPro"/>
</dbReference>
<dbReference type="InterPro" id="IPR046373">
    <property type="entry name" value="Acyl-CoA_Oxase/DH_mid-dom_sf"/>
</dbReference>
<evidence type="ECO:0000259" key="2">
    <source>
        <dbReference type="Pfam" id="PF02771"/>
    </source>
</evidence>